<dbReference type="PANTHER" id="PTHR45825">
    <property type="entry name" value="GRANULE-BOUND STARCH SYNTHASE 1, CHLOROPLASTIC/AMYLOPLASTIC"/>
    <property type="match status" value="1"/>
</dbReference>
<dbReference type="InterPro" id="IPR013534">
    <property type="entry name" value="Starch_synth_cat_dom"/>
</dbReference>
<dbReference type="GO" id="GO:0019252">
    <property type="term" value="P:starch biosynthetic process"/>
    <property type="evidence" value="ECO:0007669"/>
    <property type="project" value="UniProtKB-UniPathway"/>
</dbReference>
<evidence type="ECO:0000256" key="11">
    <source>
        <dbReference type="ARBA" id="ARBA00022922"/>
    </source>
</evidence>
<feature type="compositionally biased region" description="Basic and acidic residues" evidence="14">
    <location>
        <begin position="122"/>
        <end position="144"/>
    </location>
</feature>
<dbReference type="GO" id="GO:0009011">
    <property type="term" value="F:alpha-1,4-glucan glucosyltransferase (ADP-glucose donor) activity"/>
    <property type="evidence" value="ECO:0007669"/>
    <property type="project" value="UniProtKB-EC"/>
</dbReference>
<sequence length="731" mass="80752">MECVALSSRCCQVLAATPFSRRSQSRAPARYTIPFPTSSAFHRNLLQITVPHPRHNASSSRKGIVATLAEEEKPNAGPWSVRNDFDKDYVLVSEDADEIAKEIEKVEQENALLRSRLADVDKHAKETAEDRKDRIDVDHPRLDARPPQGQEEQAVSEQAVSEQVTSEQVVSEQAVAAPPAPQESAPPGPASSPPEKAPEQSLEQSTLARIQQKDKTAKAENPISIVFVTSEVAPYSKTGGLADVIGSLPPSLAARGHRVMVVSPRYMNGVTDHLYKGALDADTRIQIGCFNGSHEVAFFHEYKDGVDWVFVDHPSYHRPGNPYGDTRGAFGDNQFRFTLLCLAACEAPLVLPFGGYTYGEKVLFLANDWHASLVPVYVAAKYRPYGVYKDARTILAIHNLSHQGVEPGVTFSNLSLPSEWYGALEWVFPEWARKHAFDKGEAVNHMKGAIVTSDRLLTVSQGYAWEITTPEGGWGMDGLLRSRASVLNGITNGVDIDDWNPATDKHIASQYTLEDRSGKAESKAALQKELGLPVRPDVPLIGFIGRLDYQKGPDLIQAGLPELMTDDVQFVMLGSGDTAIESWMAWAETTYRDKFRGWVGFSVPVAHRITAGCDILLMPSRFEPCGLNQLYAMRYGTVPVAHSTGGLRDTIETYNPFGSGRGGSGTGWTFSPLTKEAMMSALWTAIFTYRNHPESWEGIIERGMEQDFSWNRAALQYEQVFNWAMMDPPYA</sequence>
<dbReference type="GO" id="GO:0010021">
    <property type="term" value="P:amylopectin biosynthetic process"/>
    <property type="evidence" value="ECO:0007669"/>
    <property type="project" value="UniProtKB-ARBA"/>
</dbReference>
<evidence type="ECO:0000256" key="13">
    <source>
        <dbReference type="ARBA" id="ARBA00023234"/>
    </source>
</evidence>
<evidence type="ECO:0000256" key="3">
    <source>
        <dbReference type="ARBA" id="ARBA00004602"/>
    </source>
</evidence>
<dbReference type="UniPathway" id="UPA00152"/>
<dbReference type="AlphaFoldDB" id="A0A1Y1ITG5"/>
<comment type="similarity">
    <text evidence="5">Belongs to the glycosyltransferase 1 family. Bacterial/plant glycogen synthase subfamily.</text>
</comment>
<dbReference type="Pfam" id="PF13692">
    <property type="entry name" value="Glyco_trans_1_4"/>
    <property type="match status" value="1"/>
</dbReference>
<dbReference type="GO" id="GO:0009501">
    <property type="term" value="C:amyloplast"/>
    <property type="evidence" value="ECO:0007669"/>
    <property type="project" value="UniProtKB-SubCell"/>
</dbReference>
<keyword evidence="17" id="KW-1185">Reference proteome</keyword>
<dbReference type="EC" id="2.4.1.21" evidence="6"/>
<feature type="domain" description="Starch synthase catalytic" evidence="15">
    <location>
        <begin position="225"/>
        <end position="481"/>
    </location>
</feature>
<dbReference type="OrthoDB" id="512920at2759"/>
<evidence type="ECO:0000256" key="12">
    <source>
        <dbReference type="ARBA" id="ARBA00022946"/>
    </source>
</evidence>
<evidence type="ECO:0000256" key="2">
    <source>
        <dbReference type="ARBA" id="ARBA00004229"/>
    </source>
</evidence>
<evidence type="ECO:0000256" key="10">
    <source>
        <dbReference type="ARBA" id="ARBA00022679"/>
    </source>
</evidence>
<dbReference type="STRING" id="105231.A0A1Y1ITG5"/>
<gene>
    <name evidence="16" type="ORF">KFL_007930010</name>
</gene>
<evidence type="ECO:0000313" key="16">
    <source>
        <dbReference type="EMBL" id="GAQ91478.1"/>
    </source>
</evidence>
<keyword evidence="13" id="KW-0035">Amyloplast</keyword>
<organism evidence="16 17">
    <name type="scientific">Klebsormidium nitens</name>
    <name type="common">Green alga</name>
    <name type="synonym">Ulothrix nitens</name>
    <dbReference type="NCBI Taxonomy" id="105231"/>
    <lineage>
        <taxon>Eukaryota</taxon>
        <taxon>Viridiplantae</taxon>
        <taxon>Streptophyta</taxon>
        <taxon>Klebsormidiophyceae</taxon>
        <taxon>Klebsormidiales</taxon>
        <taxon>Klebsormidiaceae</taxon>
        <taxon>Klebsormidium</taxon>
    </lineage>
</organism>
<keyword evidence="8" id="KW-0934">Plastid</keyword>
<keyword evidence="7" id="KW-0150">Chloroplast</keyword>
<keyword evidence="9" id="KW-0328">Glycosyltransferase</keyword>
<comment type="subcellular location">
    <subcellularLocation>
        <location evidence="3">Plastid</location>
        <location evidence="3">Amyloplast</location>
    </subcellularLocation>
    <subcellularLocation>
        <location evidence="2">Plastid</location>
        <location evidence="2">Chloroplast</location>
    </subcellularLocation>
</comment>
<dbReference type="GO" id="GO:0009507">
    <property type="term" value="C:chloroplast"/>
    <property type="evidence" value="ECO:0000318"/>
    <property type="project" value="GO_Central"/>
</dbReference>
<dbReference type="SUPFAM" id="SSF53756">
    <property type="entry name" value="UDP-Glycosyltransferase/glycogen phosphorylase"/>
    <property type="match status" value="1"/>
</dbReference>
<evidence type="ECO:0000259" key="15">
    <source>
        <dbReference type="Pfam" id="PF08323"/>
    </source>
</evidence>
<evidence type="ECO:0000313" key="17">
    <source>
        <dbReference type="Proteomes" id="UP000054558"/>
    </source>
</evidence>
<dbReference type="GO" id="GO:0004373">
    <property type="term" value="F:alpha-1,4-glucan glucosyltransferase (UDP-glucose donor) activity"/>
    <property type="evidence" value="ECO:0007669"/>
    <property type="project" value="InterPro"/>
</dbReference>
<evidence type="ECO:0000256" key="5">
    <source>
        <dbReference type="ARBA" id="ARBA00010281"/>
    </source>
</evidence>
<evidence type="ECO:0000256" key="7">
    <source>
        <dbReference type="ARBA" id="ARBA00022528"/>
    </source>
</evidence>
<comment type="pathway">
    <text evidence="4">Glycan biosynthesis; starch biosynthesis.</text>
</comment>
<keyword evidence="11" id="KW-0750">Starch biosynthesis</keyword>
<dbReference type="OMA" id="TWCPWYM"/>
<protein>
    <recommendedName>
        <fullName evidence="6">starch synthase</fullName>
        <ecNumber evidence="6">2.4.1.21</ecNumber>
    </recommendedName>
</protein>
<keyword evidence="10 16" id="KW-0808">Transferase</keyword>
<evidence type="ECO:0000256" key="6">
    <source>
        <dbReference type="ARBA" id="ARBA00012588"/>
    </source>
</evidence>
<name>A0A1Y1ITG5_KLENI</name>
<evidence type="ECO:0000256" key="1">
    <source>
        <dbReference type="ARBA" id="ARBA00001478"/>
    </source>
</evidence>
<dbReference type="InterPro" id="IPR011835">
    <property type="entry name" value="GS/SS"/>
</dbReference>
<dbReference type="CDD" id="cd03791">
    <property type="entry name" value="GT5_Glycogen_synthase_DULL1-like"/>
    <property type="match status" value="1"/>
</dbReference>
<feature type="compositionally biased region" description="Pro residues" evidence="14">
    <location>
        <begin position="178"/>
        <end position="192"/>
    </location>
</feature>
<feature type="region of interest" description="Disordered" evidence="14">
    <location>
        <begin position="122"/>
        <end position="215"/>
    </location>
</feature>
<dbReference type="FunFam" id="3.40.50.2000:FF:000048">
    <property type="entry name" value="Starch synthase, chloroplastic/amyloplastic"/>
    <property type="match status" value="1"/>
</dbReference>
<evidence type="ECO:0000256" key="8">
    <source>
        <dbReference type="ARBA" id="ARBA00022640"/>
    </source>
</evidence>
<dbReference type="Gene3D" id="3.40.50.2000">
    <property type="entry name" value="Glycogen Phosphorylase B"/>
    <property type="match status" value="2"/>
</dbReference>
<feature type="compositionally biased region" description="Low complexity" evidence="14">
    <location>
        <begin position="155"/>
        <end position="177"/>
    </location>
</feature>
<evidence type="ECO:0000256" key="9">
    <source>
        <dbReference type="ARBA" id="ARBA00022676"/>
    </source>
</evidence>
<dbReference type="HAMAP" id="MF_00484">
    <property type="entry name" value="Glycogen_synth"/>
    <property type="match status" value="1"/>
</dbReference>
<dbReference type="NCBIfam" id="TIGR02095">
    <property type="entry name" value="glgA"/>
    <property type="match status" value="1"/>
</dbReference>
<evidence type="ECO:0000256" key="14">
    <source>
        <dbReference type="SAM" id="MobiDB-lite"/>
    </source>
</evidence>
<reference evidence="16 17" key="1">
    <citation type="journal article" date="2014" name="Nat. Commun.">
        <title>Klebsormidium flaccidum genome reveals primary factors for plant terrestrial adaptation.</title>
        <authorList>
            <person name="Hori K."/>
            <person name="Maruyama F."/>
            <person name="Fujisawa T."/>
            <person name="Togashi T."/>
            <person name="Yamamoto N."/>
            <person name="Seo M."/>
            <person name="Sato S."/>
            <person name="Yamada T."/>
            <person name="Mori H."/>
            <person name="Tajima N."/>
            <person name="Moriyama T."/>
            <person name="Ikeuchi M."/>
            <person name="Watanabe M."/>
            <person name="Wada H."/>
            <person name="Kobayashi K."/>
            <person name="Saito M."/>
            <person name="Masuda T."/>
            <person name="Sasaki-Sekimoto Y."/>
            <person name="Mashiguchi K."/>
            <person name="Awai K."/>
            <person name="Shimojima M."/>
            <person name="Masuda S."/>
            <person name="Iwai M."/>
            <person name="Nobusawa T."/>
            <person name="Narise T."/>
            <person name="Kondo S."/>
            <person name="Saito H."/>
            <person name="Sato R."/>
            <person name="Murakawa M."/>
            <person name="Ihara Y."/>
            <person name="Oshima-Yamada Y."/>
            <person name="Ohtaka K."/>
            <person name="Satoh M."/>
            <person name="Sonobe K."/>
            <person name="Ishii M."/>
            <person name="Ohtani R."/>
            <person name="Kanamori-Sato M."/>
            <person name="Honoki R."/>
            <person name="Miyazaki D."/>
            <person name="Mochizuki H."/>
            <person name="Umetsu J."/>
            <person name="Higashi K."/>
            <person name="Shibata D."/>
            <person name="Kamiya Y."/>
            <person name="Sato N."/>
            <person name="Nakamura Y."/>
            <person name="Tabata S."/>
            <person name="Ida S."/>
            <person name="Kurokawa K."/>
            <person name="Ohta H."/>
        </authorList>
    </citation>
    <scope>NUCLEOTIDE SEQUENCE [LARGE SCALE GENOMIC DNA]</scope>
    <source>
        <strain evidence="16 17">NIES-2285</strain>
    </source>
</reference>
<dbReference type="EMBL" id="DF237742">
    <property type="protein sequence ID" value="GAQ91478.1"/>
    <property type="molecule type" value="Genomic_DNA"/>
</dbReference>
<proteinExistence type="inferred from homology"/>
<evidence type="ECO:0000256" key="4">
    <source>
        <dbReference type="ARBA" id="ARBA00004727"/>
    </source>
</evidence>
<comment type="catalytic activity">
    <reaction evidence="1">
        <text>[(1-&gt;4)-alpha-D-glucosyl](n) + ADP-alpha-D-glucose = [(1-&gt;4)-alpha-D-glucosyl](n+1) + ADP + H(+)</text>
        <dbReference type="Rhea" id="RHEA:18189"/>
        <dbReference type="Rhea" id="RHEA-COMP:9584"/>
        <dbReference type="Rhea" id="RHEA-COMP:9587"/>
        <dbReference type="ChEBI" id="CHEBI:15378"/>
        <dbReference type="ChEBI" id="CHEBI:15444"/>
        <dbReference type="ChEBI" id="CHEBI:57498"/>
        <dbReference type="ChEBI" id="CHEBI:456216"/>
        <dbReference type="EC" id="2.4.1.21"/>
    </reaction>
</comment>
<accession>A0A1Y1ITG5</accession>
<dbReference type="Proteomes" id="UP000054558">
    <property type="component" value="Unassembled WGS sequence"/>
</dbReference>
<keyword evidence="12" id="KW-0809">Transit peptide</keyword>
<dbReference type="Pfam" id="PF08323">
    <property type="entry name" value="Glyco_transf_5"/>
    <property type="match status" value="1"/>
</dbReference>
<dbReference type="PANTHER" id="PTHR45825:SF11">
    <property type="entry name" value="ALPHA AMYLASE DOMAIN-CONTAINING PROTEIN"/>
    <property type="match status" value="1"/>
</dbReference>